<evidence type="ECO:0000259" key="2">
    <source>
        <dbReference type="Pfam" id="PF00078"/>
    </source>
</evidence>
<dbReference type="CDD" id="cd01651">
    <property type="entry name" value="RT_G2_intron"/>
    <property type="match status" value="1"/>
</dbReference>
<proteinExistence type="inferred from homology"/>
<comment type="similarity">
    <text evidence="1">Belongs to the bacterial reverse transcriptase family.</text>
</comment>
<dbReference type="AlphaFoldDB" id="A0A450YU32"/>
<sequence length="187" mass="21886">MFCRVNRLKLKVHSLTGRITPPLMYQAFRNVKRNRGAAGIDKVSIRMFEANLQDNLDALMRELKTRDAFQPKPLRRVLIPKGKGKMRPLGIPAVRDRIAQEVLRLLLSPIFEPLFHENSFGFRPGRNCHQALERVLGLWHEGYRVVLDADIQGFFDNIPHLGLWPVWQMWWPMEISLDWWNVFYGPG</sequence>
<accession>A0A450YU32</accession>
<dbReference type="EMBL" id="CAADFR010000207">
    <property type="protein sequence ID" value="VFK45067.1"/>
    <property type="molecule type" value="Genomic_DNA"/>
</dbReference>
<dbReference type="InterPro" id="IPR051083">
    <property type="entry name" value="GrpII_Intron_Splice-Mob/Def"/>
</dbReference>
<keyword evidence="3" id="KW-0548">Nucleotidyltransferase</keyword>
<evidence type="ECO:0000256" key="1">
    <source>
        <dbReference type="ARBA" id="ARBA00034120"/>
    </source>
</evidence>
<dbReference type="GO" id="GO:0003964">
    <property type="term" value="F:RNA-directed DNA polymerase activity"/>
    <property type="evidence" value="ECO:0007669"/>
    <property type="project" value="UniProtKB-KW"/>
</dbReference>
<dbReference type="InterPro" id="IPR000477">
    <property type="entry name" value="RT_dom"/>
</dbReference>
<name>A0A450YU32_9GAMM</name>
<organism evidence="3">
    <name type="scientific">Candidatus Kentrum sp. SD</name>
    <dbReference type="NCBI Taxonomy" id="2126332"/>
    <lineage>
        <taxon>Bacteria</taxon>
        <taxon>Pseudomonadati</taxon>
        <taxon>Pseudomonadota</taxon>
        <taxon>Gammaproteobacteria</taxon>
        <taxon>Candidatus Kentrum</taxon>
    </lineage>
</organism>
<dbReference type="Pfam" id="PF00078">
    <property type="entry name" value="RVT_1"/>
    <property type="match status" value="1"/>
</dbReference>
<protein>
    <submittedName>
        <fullName evidence="3">Group II intron reverse transcriptase/maturase</fullName>
    </submittedName>
</protein>
<dbReference type="InterPro" id="IPR043502">
    <property type="entry name" value="DNA/RNA_pol_sf"/>
</dbReference>
<evidence type="ECO:0000313" key="3">
    <source>
        <dbReference type="EMBL" id="VFK45067.1"/>
    </source>
</evidence>
<keyword evidence="3" id="KW-0808">Transferase</keyword>
<gene>
    <name evidence="3" type="ORF">BECKSD772F_GA0070984_12072</name>
</gene>
<dbReference type="SUPFAM" id="SSF56672">
    <property type="entry name" value="DNA/RNA polymerases"/>
    <property type="match status" value="1"/>
</dbReference>
<dbReference type="PANTHER" id="PTHR34047:SF8">
    <property type="entry name" value="PROTEIN YKFC"/>
    <property type="match status" value="1"/>
</dbReference>
<dbReference type="PANTHER" id="PTHR34047">
    <property type="entry name" value="NUCLEAR INTRON MATURASE 1, MITOCHONDRIAL-RELATED"/>
    <property type="match status" value="1"/>
</dbReference>
<feature type="domain" description="Reverse transcriptase" evidence="2">
    <location>
        <begin position="79"/>
        <end position="167"/>
    </location>
</feature>
<keyword evidence="3" id="KW-0695">RNA-directed DNA polymerase</keyword>
<reference evidence="3" key="1">
    <citation type="submission" date="2019-02" db="EMBL/GenBank/DDBJ databases">
        <authorList>
            <person name="Gruber-Vodicka R. H."/>
            <person name="Seah K. B. B."/>
        </authorList>
    </citation>
    <scope>NUCLEOTIDE SEQUENCE</scope>
    <source>
        <strain evidence="3">BECK_S1321</strain>
    </source>
</reference>